<reference evidence="1 2" key="1">
    <citation type="submission" date="2013-07" db="EMBL/GenBank/DDBJ databases">
        <authorList>
            <consortium name="DOE Joint Genome Institute"/>
            <person name="Eisen J."/>
            <person name="Huntemann M."/>
            <person name="Han J."/>
            <person name="Chen A."/>
            <person name="Kyrpides N."/>
            <person name="Mavromatis K."/>
            <person name="Markowitz V."/>
            <person name="Palaniappan K."/>
            <person name="Ivanova N."/>
            <person name="Schaumberg A."/>
            <person name="Pati A."/>
            <person name="Liolios K."/>
            <person name="Nordberg H.P."/>
            <person name="Cantor M.N."/>
            <person name="Hua S.X."/>
            <person name="Woyke T."/>
        </authorList>
    </citation>
    <scope>NUCLEOTIDE SEQUENCE [LARGE SCALE GENOMIC DNA]</scope>
    <source>
        <strain evidence="1 2">DSM 44712</strain>
    </source>
</reference>
<accession>A0A011ALX8</accession>
<sequence length="257" mass="27645">MPEPPCEAARAAADRAARRAGVRVRPLESMADAVGCEQLFREVWQTGAGQVPVPADVVRALIDAGSYVVGAFAADVLLGACAAVWGPPGSGRLHSHIAGVRASARGRDVGLALKLDQRAYALAAGVTEVTWTFDPLISRNAHFNLRKLGGVADTYLVDHYGPLVDGLNGDDPSDRLLVRWRLDDERTRRACDDGVVTAVEGARVPVPPDVEELRRRDPVEAGQWRRSIREALAGPLAAGGRLVDFDRVESAYRLRVS</sequence>
<dbReference type="EMBL" id="JFBT01000001">
    <property type="protein sequence ID" value="EXG82961.1"/>
    <property type="molecule type" value="Genomic_DNA"/>
</dbReference>
<dbReference type="Gene3D" id="3.40.630.30">
    <property type="match status" value="1"/>
</dbReference>
<evidence type="ECO:0000313" key="2">
    <source>
        <dbReference type="Proteomes" id="UP000021053"/>
    </source>
</evidence>
<gene>
    <name evidence="1" type="ORF">CryarDRAFT_4167</name>
</gene>
<comment type="caution">
    <text evidence="1">The sequence shown here is derived from an EMBL/GenBank/DDBJ whole genome shotgun (WGS) entry which is preliminary data.</text>
</comment>
<organism evidence="1 2">
    <name type="scientific">Cryptosporangium arvum DSM 44712</name>
    <dbReference type="NCBI Taxonomy" id="927661"/>
    <lineage>
        <taxon>Bacteria</taxon>
        <taxon>Bacillati</taxon>
        <taxon>Actinomycetota</taxon>
        <taxon>Actinomycetes</taxon>
        <taxon>Cryptosporangiales</taxon>
        <taxon>Cryptosporangiaceae</taxon>
        <taxon>Cryptosporangium</taxon>
    </lineage>
</organism>
<dbReference type="InterPro" id="IPR016181">
    <property type="entry name" value="Acyl_CoA_acyltransferase"/>
</dbReference>
<keyword evidence="2" id="KW-1185">Reference proteome</keyword>
<proteinExistence type="predicted"/>
<evidence type="ECO:0000313" key="1">
    <source>
        <dbReference type="EMBL" id="EXG82961.1"/>
    </source>
</evidence>
<dbReference type="PANTHER" id="PTHR41700:SF1">
    <property type="entry name" value="N-ACETYLTRANSFERASE DOMAIN-CONTAINING PROTEIN"/>
    <property type="match status" value="1"/>
</dbReference>
<name>A0A011ALX8_9ACTN</name>
<protein>
    <recommendedName>
        <fullName evidence="3">N-acetyltransferase domain-containing protein</fullName>
    </recommendedName>
</protein>
<dbReference type="InterPro" id="IPR038764">
    <property type="entry name" value="GNAT_N_AcTrfase_prd"/>
</dbReference>
<dbReference type="SUPFAM" id="SSF55729">
    <property type="entry name" value="Acyl-CoA N-acyltransferases (Nat)"/>
    <property type="match status" value="1"/>
</dbReference>
<evidence type="ECO:0008006" key="3">
    <source>
        <dbReference type="Google" id="ProtNLM"/>
    </source>
</evidence>
<dbReference type="Proteomes" id="UP000021053">
    <property type="component" value="Unassembled WGS sequence"/>
</dbReference>
<dbReference type="OrthoDB" id="9797990at2"/>
<dbReference type="AlphaFoldDB" id="A0A011ALX8"/>
<dbReference type="RefSeq" id="WP_035853065.1">
    <property type="nucleotide sequence ID" value="NZ_KK073874.1"/>
</dbReference>
<dbReference type="PANTHER" id="PTHR41700">
    <property type="entry name" value="GCN5-RELATED N-ACETYLTRANSFERASE"/>
    <property type="match status" value="1"/>
</dbReference>
<dbReference type="HOGENOM" id="CLU_061573_1_0_11"/>